<evidence type="ECO:0000313" key="4">
    <source>
        <dbReference type="Proteomes" id="UP001240984"/>
    </source>
</evidence>
<dbReference type="Proteomes" id="UP001240984">
    <property type="component" value="Unassembled WGS sequence"/>
</dbReference>
<reference evidence="3 4" key="1">
    <citation type="submission" date="2023-07" db="EMBL/GenBank/DDBJ databases">
        <title>Sequencing the genomes of 1000 actinobacteria strains.</title>
        <authorList>
            <person name="Klenk H.-P."/>
        </authorList>
    </citation>
    <scope>NUCLEOTIDE SEQUENCE [LARGE SCALE GENOMIC DNA]</scope>
    <source>
        <strain evidence="3 4">DSM 44710</strain>
    </source>
</reference>
<gene>
    <name evidence="3" type="ORF">J2S43_002755</name>
</gene>
<sequence>MGLPPSGRALAGVLAMVGIPALAAVRLKEFAIAHPVAAVALVVAYETLLGIGTLLVRAMSKPMDRRLDQLGDAFDAALSRQAARYRRRYRAYVRASLRQLDSKGLATIGPFSPELGEVYVDVGLTPRAPGEVPTGALTEDPAHLPPRRALSDFVDRERPVVLALLGGPGSGKTTVLRRMAYQAAAVRRGRRRSTPVMLALRDHAPAIIEDPALTLPTLLRTAMPDREVAEPAGWWARKLRDGDCLILLDGLDEIARAEDRTAVSCWIEQQISVYPRNDYVVTSRPLGYETARITGADVLWVRPFNDGQVTLFLRNWYLATERRATGGTGPDVTLRAEQHAADLLERLAAAPALYDLTVNPLLLTMIANVHRYRGALPGSRAELYGEICQVMLYRRQEAKKLQPTVDIPGADKETLLAHLAYTMMSRRVRDLPREALLAALQPRLARLPGDVAGEDFLTDVANNGLLVEREHQVYAFAHHTFGEYLAARHIVTGNHARTLIRNVDDTWWRETTLLYLALPGVDADPIVRACLRAGSHPALALAFAAAAGRPLAPDLRQQLDDTHLLAFRPDADPAHRRLIAGVLATESLSQWIATPTGSHVCPQPVTTHLYTLFLRDTGNPPLEVPPAAPPARAEIVISAWAGDARAFTAWLNSLNPGPIVYRLPTEEEARFVSAKSGSAGPPRAVWTMREPDHPPAVWHSDDRSPVHTVTGAELHRAVAADAQATDVLTQLRWTRIRTLAIALTRGCLGDDTLALIRDLDRVLAHSGGLFVDHVRDLERTLGPVLPHVHVLDANLALDLAASLRLARTHGIAHDHERTLGYALGLDAGAGGDGLATWHVLAKAAIAPDGTPSGTDHFARSLLEQAGLPGTARFDVDLDVLSKTARDACAQLPTPVAQRFAEAMTPVLDRRSASVGIRWAALRLPALVLAAEANHLDLPEAATGFRQLAAGITLLQQRADDHSRLETILLARA</sequence>
<dbReference type="InterPro" id="IPR007111">
    <property type="entry name" value="NACHT_NTPase"/>
</dbReference>
<dbReference type="RefSeq" id="WP_306829393.1">
    <property type="nucleotide sequence ID" value="NZ_JAUSRA010000001.1"/>
</dbReference>
<dbReference type="SUPFAM" id="SSF52540">
    <property type="entry name" value="P-loop containing nucleoside triphosphate hydrolases"/>
    <property type="match status" value="1"/>
</dbReference>
<keyword evidence="1" id="KW-1133">Transmembrane helix</keyword>
<dbReference type="EMBL" id="JAUSRA010000001">
    <property type="protein sequence ID" value="MDP9794243.1"/>
    <property type="molecule type" value="Genomic_DNA"/>
</dbReference>
<name>A0ABT9MS28_9ACTN</name>
<protein>
    <recommendedName>
        <fullName evidence="2">NACHT domain-containing protein</fullName>
    </recommendedName>
</protein>
<keyword evidence="1" id="KW-0812">Transmembrane</keyword>
<dbReference type="InterPro" id="IPR027417">
    <property type="entry name" value="P-loop_NTPase"/>
</dbReference>
<comment type="caution">
    <text evidence="3">The sequence shown here is derived from an EMBL/GenBank/DDBJ whole genome shotgun (WGS) entry which is preliminary data.</text>
</comment>
<dbReference type="PANTHER" id="PTHR46844:SF1">
    <property type="entry name" value="SLR5058 PROTEIN"/>
    <property type="match status" value="1"/>
</dbReference>
<evidence type="ECO:0000313" key="3">
    <source>
        <dbReference type="EMBL" id="MDP9794243.1"/>
    </source>
</evidence>
<feature type="transmembrane region" description="Helical" evidence="1">
    <location>
        <begin position="33"/>
        <end position="56"/>
    </location>
</feature>
<keyword evidence="4" id="KW-1185">Reference proteome</keyword>
<dbReference type="Gene3D" id="3.40.50.300">
    <property type="entry name" value="P-loop containing nucleotide triphosphate hydrolases"/>
    <property type="match status" value="1"/>
</dbReference>
<dbReference type="PANTHER" id="PTHR46844">
    <property type="entry name" value="SLR5058 PROTEIN"/>
    <property type="match status" value="1"/>
</dbReference>
<feature type="domain" description="NACHT" evidence="2">
    <location>
        <begin position="160"/>
        <end position="285"/>
    </location>
</feature>
<keyword evidence="1" id="KW-0472">Membrane</keyword>
<evidence type="ECO:0000259" key="2">
    <source>
        <dbReference type="PROSITE" id="PS50837"/>
    </source>
</evidence>
<evidence type="ECO:0000256" key="1">
    <source>
        <dbReference type="SAM" id="Phobius"/>
    </source>
</evidence>
<organism evidence="3 4">
    <name type="scientific">Catenuloplanes nepalensis</name>
    <dbReference type="NCBI Taxonomy" id="587533"/>
    <lineage>
        <taxon>Bacteria</taxon>
        <taxon>Bacillati</taxon>
        <taxon>Actinomycetota</taxon>
        <taxon>Actinomycetes</taxon>
        <taxon>Micromonosporales</taxon>
        <taxon>Micromonosporaceae</taxon>
        <taxon>Catenuloplanes</taxon>
    </lineage>
</organism>
<dbReference type="Pfam" id="PF05729">
    <property type="entry name" value="NACHT"/>
    <property type="match status" value="1"/>
</dbReference>
<accession>A0ABT9MS28</accession>
<dbReference type="PROSITE" id="PS50837">
    <property type="entry name" value="NACHT"/>
    <property type="match status" value="1"/>
</dbReference>
<proteinExistence type="predicted"/>